<sequence length="262" mass="28831">MYRYEKGRFQPARFEAPREVELTLVVNGRPALRLAHSPGEEVELGLGFLWLGGVFDTLEQVRWFRRAEGVLEFEVAGRAGPGVPLRTSSCGMGIVYGQRNVRELPFAALDPELPIRMHAMLRERAVEYRRTRGIHGAALFTVEGRLLHLSEDIGRHNAVDKIAGRMLLEGWSPPFALAVSGRVSAEMALKAAAMGAVLLTSRTGATRTGLESAERHNLTVCTYVRPLGYRLNTSPGRLLVRAADEVFEAVRVQEEPGAETGG</sequence>
<dbReference type="Pfam" id="PF02634">
    <property type="entry name" value="FdhD-NarQ"/>
    <property type="match status" value="1"/>
</dbReference>
<evidence type="ECO:0000256" key="2">
    <source>
        <dbReference type="ARBA" id="ARBA00023150"/>
    </source>
</evidence>
<dbReference type="OrthoDB" id="9782042at2"/>
<evidence type="ECO:0008006" key="5">
    <source>
        <dbReference type="Google" id="ProtNLM"/>
    </source>
</evidence>
<dbReference type="GO" id="GO:0016783">
    <property type="term" value="F:sulfurtransferase activity"/>
    <property type="evidence" value="ECO:0007669"/>
    <property type="project" value="InterPro"/>
</dbReference>
<dbReference type="GO" id="GO:0006777">
    <property type="term" value="P:Mo-molybdopterin cofactor biosynthetic process"/>
    <property type="evidence" value="ECO:0007669"/>
    <property type="project" value="UniProtKB-KW"/>
</dbReference>
<gene>
    <name evidence="3" type="ORF">ODE01S_07650</name>
</gene>
<dbReference type="PANTHER" id="PTHR30592:SF1">
    <property type="entry name" value="SULFUR CARRIER PROTEIN FDHD"/>
    <property type="match status" value="1"/>
</dbReference>
<evidence type="ECO:0000313" key="4">
    <source>
        <dbReference type="Proteomes" id="UP000321827"/>
    </source>
</evidence>
<dbReference type="EMBL" id="BJXN01000004">
    <property type="protein sequence ID" value="GEM89331.1"/>
    <property type="molecule type" value="Genomic_DNA"/>
</dbReference>
<evidence type="ECO:0000313" key="3">
    <source>
        <dbReference type="EMBL" id="GEM89331.1"/>
    </source>
</evidence>
<proteinExistence type="predicted"/>
<dbReference type="InterPro" id="IPR016193">
    <property type="entry name" value="Cytidine_deaminase-like"/>
</dbReference>
<dbReference type="RefSeq" id="WP_147146042.1">
    <property type="nucleotide sequence ID" value="NZ_BJXN01000004.1"/>
</dbReference>
<dbReference type="AlphaFoldDB" id="A0A511RI56"/>
<dbReference type="Proteomes" id="UP000321827">
    <property type="component" value="Unassembled WGS sequence"/>
</dbReference>
<protein>
    <recommendedName>
        <fullName evidence="5">Sulfur carrier protein FdhD</fullName>
    </recommendedName>
</protein>
<accession>A0A511RI56</accession>
<keyword evidence="2" id="KW-0501">Molybdenum cofactor biosynthesis</keyword>
<dbReference type="SUPFAM" id="SSF53927">
    <property type="entry name" value="Cytidine deaminase-like"/>
    <property type="match status" value="1"/>
</dbReference>
<dbReference type="Gene3D" id="3.40.140.10">
    <property type="entry name" value="Cytidine Deaminase, domain 2"/>
    <property type="match status" value="1"/>
</dbReference>
<name>A0A511RI56_9DEIN</name>
<dbReference type="PANTHER" id="PTHR30592">
    <property type="entry name" value="FORMATE DEHYDROGENASE"/>
    <property type="match status" value="1"/>
</dbReference>
<organism evidence="3 4">
    <name type="scientific">Oceanithermus desulfurans NBRC 100063</name>
    <dbReference type="NCBI Taxonomy" id="1227550"/>
    <lineage>
        <taxon>Bacteria</taxon>
        <taxon>Thermotogati</taxon>
        <taxon>Deinococcota</taxon>
        <taxon>Deinococci</taxon>
        <taxon>Thermales</taxon>
        <taxon>Thermaceae</taxon>
        <taxon>Oceanithermus</taxon>
    </lineage>
</organism>
<dbReference type="PIRSF" id="PIRSF015626">
    <property type="entry name" value="FdhD"/>
    <property type="match status" value="1"/>
</dbReference>
<comment type="caution">
    <text evidence="3">The sequence shown here is derived from an EMBL/GenBank/DDBJ whole genome shotgun (WGS) entry which is preliminary data.</text>
</comment>
<evidence type="ECO:0000256" key="1">
    <source>
        <dbReference type="ARBA" id="ARBA00022490"/>
    </source>
</evidence>
<reference evidence="3 4" key="1">
    <citation type="submission" date="2019-07" db="EMBL/GenBank/DDBJ databases">
        <title>Whole genome shotgun sequence of Oceanithermus desulfurans NBRC 100063.</title>
        <authorList>
            <person name="Hosoyama A."/>
            <person name="Uohara A."/>
            <person name="Ohji S."/>
            <person name="Ichikawa N."/>
        </authorList>
    </citation>
    <scope>NUCLEOTIDE SEQUENCE [LARGE SCALE GENOMIC DNA]</scope>
    <source>
        <strain evidence="3 4">NBRC 100063</strain>
    </source>
</reference>
<dbReference type="Gene3D" id="3.10.20.10">
    <property type="match status" value="1"/>
</dbReference>
<keyword evidence="1" id="KW-0963">Cytoplasm</keyword>
<dbReference type="InterPro" id="IPR003786">
    <property type="entry name" value="FdhD"/>
</dbReference>